<reference evidence="2 3" key="1">
    <citation type="submission" date="2016-12" db="EMBL/GenBank/DDBJ databases">
        <title>Draft genome sequences of strains Salinicola socius SMB35, Salinicola sp. MH3R3-1 and Chromohalobacter sp. SMB17 from the Verkhnekamsk potash mining region of Russia.</title>
        <authorList>
            <person name="Mavrodi D.V."/>
            <person name="Olsson B.E."/>
            <person name="Korsakova E.S."/>
            <person name="Pyankova A."/>
            <person name="Mavrodi O.V."/>
            <person name="Plotnikova E.G."/>
        </authorList>
    </citation>
    <scope>NUCLEOTIDE SEQUENCE [LARGE SCALE GENOMIC DNA]</scope>
    <source>
        <strain evidence="2 3">SMB35</strain>
    </source>
</reference>
<dbReference type="AlphaFoldDB" id="A0A1Q8SNV1"/>
<comment type="caution">
    <text evidence="2">The sequence shown here is derived from an EMBL/GenBank/DDBJ whole genome shotgun (WGS) entry which is preliminary data.</text>
</comment>
<dbReference type="SUPFAM" id="SSF52266">
    <property type="entry name" value="SGNH hydrolase"/>
    <property type="match status" value="1"/>
</dbReference>
<organism evidence="2 3">
    <name type="scientific">Salinicola socius</name>
    <dbReference type="NCBI Taxonomy" id="404433"/>
    <lineage>
        <taxon>Bacteria</taxon>
        <taxon>Pseudomonadati</taxon>
        <taxon>Pseudomonadota</taxon>
        <taxon>Gammaproteobacteria</taxon>
        <taxon>Oceanospirillales</taxon>
        <taxon>Halomonadaceae</taxon>
        <taxon>Salinicola</taxon>
    </lineage>
</organism>
<gene>
    <name evidence="2" type="ORF">BTW07_16315</name>
</gene>
<dbReference type="EMBL" id="MSDO01000025">
    <property type="protein sequence ID" value="OLO03098.1"/>
    <property type="molecule type" value="Genomic_DNA"/>
</dbReference>
<proteinExistence type="predicted"/>
<accession>A0A1Q8SNV1</accession>
<sequence>MVPGFPVLDIKRPFARMAKRCAGGALLLCLTVLSLAPDAARADTILVMGDSLSAAYGIDPQAGWVSLLKHRLDDEHEVVNASISGETTSGGSARLPDILGQYHPDIVLLELGGNDGLRGLSPQQMQVNLGKMIERSQKQGARVLLLGIEVPPNYGPAYTEAFRAVYTQLARDYGVTLLPFLLKGVDLDSMLQSDGIHPTAEAQPIILENVWSKLAPMLSASANGSD</sequence>
<dbReference type="InterPro" id="IPR013830">
    <property type="entry name" value="SGNH_hydro"/>
</dbReference>
<dbReference type="Proteomes" id="UP000186878">
    <property type="component" value="Unassembled WGS sequence"/>
</dbReference>
<dbReference type="Pfam" id="PF13472">
    <property type="entry name" value="Lipase_GDSL_2"/>
    <property type="match status" value="1"/>
</dbReference>
<dbReference type="PANTHER" id="PTHR30383">
    <property type="entry name" value="THIOESTERASE 1/PROTEASE 1/LYSOPHOSPHOLIPASE L1"/>
    <property type="match status" value="1"/>
</dbReference>
<dbReference type="GO" id="GO:0004622">
    <property type="term" value="F:phosphatidylcholine lysophospholipase activity"/>
    <property type="evidence" value="ECO:0007669"/>
    <property type="project" value="TreeGrafter"/>
</dbReference>
<dbReference type="InterPro" id="IPR036514">
    <property type="entry name" value="SGNH_hydro_sf"/>
</dbReference>
<name>A0A1Q8SNV1_9GAMM</name>
<dbReference type="PANTHER" id="PTHR30383:SF24">
    <property type="entry name" value="THIOESTERASE 1_PROTEASE 1_LYSOPHOSPHOLIPASE L1"/>
    <property type="match status" value="1"/>
</dbReference>
<dbReference type="Gene3D" id="3.40.50.1110">
    <property type="entry name" value="SGNH hydrolase"/>
    <property type="match status" value="1"/>
</dbReference>
<protein>
    <submittedName>
        <fullName evidence="2">Arylesterase</fullName>
    </submittedName>
</protein>
<evidence type="ECO:0000313" key="2">
    <source>
        <dbReference type="EMBL" id="OLO03098.1"/>
    </source>
</evidence>
<dbReference type="CDD" id="cd01822">
    <property type="entry name" value="Lysophospholipase_L1_like"/>
    <property type="match status" value="1"/>
</dbReference>
<keyword evidence="3" id="KW-1185">Reference proteome</keyword>
<dbReference type="STRING" id="404433.BTW07_16315"/>
<feature type="domain" description="SGNH hydrolase-type esterase" evidence="1">
    <location>
        <begin position="47"/>
        <end position="202"/>
    </location>
</feature>
<dbReference type="InterPro" id="IPR051532">
    <property type="entry name" value="Ester_Hydrolysis_Enzymes"/>
</dbReference>
<evidence type="ECO:0000313" key="3">
    <source>
        <dbReference type="Proteomes" id="UP000186878"/>
    </source>
</evidence>
<evidence type="ECO:0000259" key="1">
    <source>
        <dbReference type="Pfam" id="PF13472"/>
    </source>
</evidence>